<dbReference type="SUPFAM" id="SSF54593">
    <property type="entry name" value="Glyoxalase/Bleomycin resistance protein/Dihydroxybiphenyl dioxygenase"/>
    <property type="match status" value="1"/>
</dbReference>
<dbReference type="Gene3D" id="3.10.180.10">
    <property type="entry name" value="2,3-Dihydroxybiphenyl 1,2-Dioxygenase, domain 1"/>
    <property type="match status" value="1"/>
</dbReference>
<proteinExistence type="predicted"/>
<accession>A0A4U8W9D9</accession>
<dbReference type="InterPro" id="IPR029068">
    <property type="entry name" value="Glyas_Bleomycin-R_OHBP_Dase"/>
</dbReference>
<dbReference type="GO" id="GO:0016829">
    <property type="term" value="F:lyase activity"/>
    <property type="evidence" value="ECO:0007669"/>
    <property type="project" value="UniProtKB-KW"/>
</dbReference>
<protein>
    <submittedName>
        <fullName evidence="2">Predicted enzyme related to lactoylglutathione lyase</fullName>
    </submittedName>
</protein>
<dbReference type="InterPro" id="IPR037523">
    <property type="entry name" value="VOC_core"/>
</dbReference>
<evidence type="ECO:0000313" key="2">
    <source>
        <dbReference type="EMBL" id="VFB01976.1"/>
    </source>
</evidence>
<feature type="domain" description="VOC" evidence="1">
    <location>
        <begin position="4"/>
        <end position="122"/>
    </location>
</feature>
<dbReference type="RefSeq" id="WP_130919283.1">
    <property type="nucleotide sequence ID" value="NZ_JBPAJI010000001.1"/>
</dbReference>
<gene>
    <name evidence="2" type="ORF">NCTC10797_05806</name>
</gene>
<dbReference type="PROSITE" id="PS51819">
    <property type="entry name" value="VOC"/>
    <property type="match status" value="1"/>
</dbReference>
<dbReference type="AlphaFoldDB" id="A0A4U8W9D9"/>
<reference evidence="2 3" key="1">
    <citation type="submission" date="2019-02" db="EMBL/GenBank/DDBJ databases">
        <authorList>
            <consortium name="Pathogen Informatics"/>
        </authorList>
    </citation>
    <scope>NUCLEOTIDE SEQUENCE [LARGE SCALE GENOMIC DNA]</scope>
    <source>
        <strain evidence="2 3">3012STDY6756504</strain>
    </source>
</reference>
<keyword evidence="2" id="KW-0456">Lyase</keyword>
<dbReference type="EMBL" id="LR215973">
    <property type="protein sequence ID" value="VFB01976.1"/>
    <property type="molecule type" value="Genomic_DNA"/>
</dbReference>
<dbReference type="Proteomes" id="UP000290439">
    <property type="component" value="Chromosome"/>
</dbReference>
<dbReference type="Pfam" id="PF00903">
    <property type="entry name" value="Glyoxalase"/>
    <property type="match status" value="1"/>
</dbReference>
<evidence type="ECO:0000259" key="1">
    <source>
        <dbReference type="PROSITE" id="PS51819"/>
    </source>
</evidence>
<dbReference type="InterPro" id="IPR004360">
    <property type="entry name" value="Glyas_Fos-R_dOase_dom"/>
</dbReference>
<name>A0A4U8W9D9_9NOCA</name>
<organism evidence="2 3">
    <name type="scientific">Nocardia cyriacigeorgica</name>
    <dbReference type="NCBI Taxonomy" id="135487"/>
    <lineage>
        <taxon>Bacteria</taxon>
        <taxon>Bacillati</taxon>
        <taxon>Actinomycetota</taxon>
        <taxon>Actinomycetes</taxon>
        <taxon>Mycobacteriales</taxon>
        <taxon>Nocardiaceae</taxon>
        <taxon>Nocardia</taxon>
    </lineage>
</organism>
<evidence type="ECO:0000313" key="3">
    <source>
        <dbReference type="Proteomes" id="UP000290439"/>
    </source>
</evidence>
<sequence length="139" mass="15183">MLRGMATVNFYADDLEAAKDWYTEVFGIPPYFHVPGGYYEFRIGDYQQEFGLIAGAYAPGDRKTPGGAILHWHVDDLQAEFDRLLELGATVFDPITEHGNGTGFITASVVDPFGNVLGIMSNPHYLEVLAETGPATVPA</sequence>